<accession>A0A4Y7T947</accession>
<evidence type="ECO:0000313" key="2">
    <source>
        <dbReference type="Proteomes" id="UP000298030"/>
    </source>
</evidence>
<keyword evidence="2" id="KW-1185">Reference proteome</keyword>
<dbReference type="EMBL" id="QPFP01000023">
    <property type="protein sequence ID" value="TEB30484.1"/>
    <property type="molecule type" value="Genomic_DNA"/>
</dbReference>
<dbReference type="Proteomes" id="UP000298030">
    <property type="component" value="Unassembled WGS sequence"/>
</dbReference>
<protein>
    <submittedName>
        <fullName evidence="1">Uncharacterized protein</fullName>
    </submittedName>
</protein>
<evidence type="ECO:0000313" key="1">
    <source>
        <dbReference type="EMBL" id="TEB30484.1"/>
    </source>
</evidence>
<name>A0A4Y7T947_COPMI</name>
<dbReference type="AlphaFoldDB" id="A0A4Y7T947"/>
<sequence length="159" mass="18705">MMLDRPYCRPECLAAWNECRAGVGRDTQGSYHVRKVCALVRSFLFPLLRCHDYASLTFKIPDHRRFQQGCRLPLQITKPTVRHMYFFAQSGGVLERFTEYKEQLKAPLRRGRVLVEKELWISIPRKCNTGDSRRDQHLLLAQLLLLHRRVQRLQTGDLP</sequence>
<organism evidence="1 2">
    <name type="scientific">Coprinellus micaceus</name>
    <name type="common">Glistening ink-cap mushroom</name>
    <name type="synonym">Coprinus micaceus</name>
    <dbReference type="NCBI Taxonomy" id="71717"/>
    <lineage>
        <taxon>Eukaryota</taxon>
        <taxon>Fungi</taxon>
        <taxon>Dikarya</taxon>
        <taxon>Basidiomycota</taxon>
        <taxon>Agaricomycotina</taxon>
        <taxon>Agaricomycetes</taxon>
        <taxon>Agaricomycetidae</taxon>
        <taxon>Agaricales</taxon>
        <taxon>Agaricineae</taxon>
        <taxon>Psathyrellaceae</taxon>
        <taxon>Coprinellus</taxon>
    </lineage>
</organism>
<reference evidence="1 2" key="1">
    <citation type="journal article" date="2019" name="Nat. Ecol. Evol.">
        <title>Megaphylogeny resolves global patterns of mushroom evolution.</title>
        <authorList>
            <person name="Varga T."/>
            <person name="Krizsan K."/>
            <person name="Foldi C."/>
            <person name="Dima B."/>
            <person name="Sanchez-Garcia M."/>
            <person name="Sanchez-Ramirez S."/>
            <person name="Szollosi G.J."/>
            <person name="Szarkandi J.G."/>
            <person name="Papp V."/>
            <person name="Albert L."/>
            <person name="Andreopoulos W."/>
            <person name="Angelini C."/>
            <person name="Antonin V."/>
            <person name="Barry K.W."/>
            <person name="Bougher N.L."/>
            <person name="Buchanan P."/>
            <person name="Buyck B."/>
            <person name="Bense V."/>
            <person name="Catcheside P."/>
            <person name="Chovatia M."/>
            <person name="Cooper J."/>
            <person name="Damon W."/>
            <person name="Desjardin D."/>
            <person name="Finy P."/>
            <person name="Geml J."/>
            <person name="Haridas S."/>
            <person name="Hughes K."/>
            <person name="Justo A."/>
            <person name="Karasinski D."/>
            <person name="Kautmanova I."/>
            <person name="Kiss B."/>
            <person name="Kocsube S."/>
            <person name="Kotiranta H."/>
            <person name="LaButti K.M."/>
            <person name="Lechner B.E."/>
            <person name="Liimatainen K."/>
            <person name="Lipzen A."/>
            <person name="Lukacs Z."/>
            <person name="Mihaltcheva S."/>
            <person name="Morgado L.N."/>
            <person name="Niskanen T."/>
            <person name="Noordeloos M.E."/>
            <person name="Ohm R.A."/>
            <person name="Ortiz-Santana B."/>
            <person name="Ovrebo C."/>
            <person name="Racz N."/>
            <person name="Riley R."/>
            <person name="Savchenko A."/>
            <person name="Shiryaev A."/>
            <person name="Soop K."/>
            <person name="Spirin V."/>
            <person name="Szebenyi C."/>
            <person name="Tomsovsky M."/>
            <person name="Tulloss R.E."/>
            <person name="Uehling J."/>
            <person name="Grigoriev I.V."/>
            <person name="Vagvolgyi C."/>
            <person name="Papp T."/>
            <person name="Martin F.M."/>
            <person name="Miettinen O."/>
            <person name="Hibbett D.S."/>
            <person name="Nagy L.G."/>
        </authorList>
    </citation>
    <scope>NUCLEOTIDE SEQUENCE [LARGE SCALE GENOMIC DNA]</scope>
    <source>
        <strain evidence="1 2">FP101781</strain>
    </source>
</reference>
<gene>
    <name evidence="1" type="ORF">FA13DRAFT_554362</name>
</gene>
<proteinExistence type="predicted"/>
<comment type="caution">
    <text evidence="1">The sequence shown here is derived from an EMBL/GenBank/DDBJ whole genome shotgun (WGS) entry which is preliminary data.</text>
</comment>